<dbReference type="Pfam" id="PF00856">
    <property type="entry name" value="SET"/>
    <property type="match status" value="1"/>
</dbReference>
<dbReference type="InterPro" id="IPR001214">
    <property type="entry name" value="SET_dom"/>
</dbReference>
<evidence type="ECO:0000313" key="3">
    <source>
        <dbReference type="Proteomes" id="UP000198211"/>
    </source>
</evidence>
<proteinExistence type="predicted"/>
<dbReference type="AlphaFoldDB" id="A0A225WTZ4"/>
<keyword evidence="3" id="KW-1185">Reference proteome</keyword>
<accession>A0A225WTZ4</accession>
<dbReference type="Proteomes" id="UP000198211">
    <property type="component" value="Unassembled WGS sequence"/>
</dbReference>
<protein>
    <recommendedName>
        <fullName evidence="1">SET domain-containing protein</fullName>
    </recommendedName>
</protein>
<evidence type="ECO:0000259" key="1">
    <source>
        <dbReference type="PROSITE" id="PS50280"/>
    </source>
</evidence>
<dbReference type="InterPro" id="IPR046341">
    <property type="entry name" value="SET_dom_sf"/>
</dbReference>
<evidence type="ECO:0000313" key="2">
    <source>
        <dbReference type="EMBL" id="OWZ20370.1"/>
    </source>
</evidence>
<dbReference type="PROSITE" id="PS50280">
    <property type="entry name" value="SET"/>
    <property type="match status" value="1"/>
</dbReference>
<sequence length="254" mass="27988">MATSPAFESDNLNAGTSIRVWKSAEVHKSADQRSEISSPGFVLLTHHPKTGDLRYSPCMWVACLSKTTSAGSVFRTLSPGMTSGIASCAEMRVRVLMHGAAGSAPPPTALLVDAAKTRYTKMSLVNTAKVSTLECAVKLPLRQFLRYMGRMELFGSPRRIQHRNEGHRLLLKARAIKRQYVGINALNVGGTMCLLNYLCNSSARFHEVQTGSELSVVVVTIRDVYPGEQVTVSYGGKLWFVCRCGWWGCHHREI</sequence>
<gene>
    <name evidence="2" type="ORF">PHMEG_0005218</name>
</gene>
<dbReference type="EMBL" id="NBNE01000331">
    <property type="protein sequence ID" value="OWZ20370.1"/>
    <property type="molecule type" value="Genomic_DNA"/>
</dbReference>
<name>A0A225WTZ4_9STRA</name>
<dbReference type="SUPFAM" id="SSF82199">
    <property type="entry name" value="SET domain"/>
    <property type="match status" value="1"/>
</dbReference>
<organism evidence="2 3">
    <name type="scientific">Phytophthora megakarya</name>
    <dbReference type="NCBI Taxonomy" id="4795"/>
    <lineage>
        <taxon>Eukaryota</taxon>
        <taxon>Sar</taxon>
        <taxon>Stramenopiles</taxon>
        <taxon>Oomycota</taxon>
        <taxon>Peronosporomycetes</taxon>
        <taxon>Peronosporales</taxon>
        <taxon>Peronosporaceae</taxon>
        <taxon>Phytophthora</taxon>
    </lineage>
</organism>
<dbReference type="OrthoDB" id="57563at2759"/>
<reference evidence="3" key="1">
    <citation type="submission" date="2017-03" db="EMBL/GenBank/DDBJ databases">
        <title>Phytopthora megakarya and P. palmivora, two closely related causual agents of cacao black pod achieved similar genome size and gene model numbers by different mechanisms.</title>
        <authorList>
            <person name="Ali S."/>
            <person name="Shao J."/>
            <person name="Larry D.J."/>
            <person name="Kronmiller B."/>
            <person name="Shen D."/>
            <person name="Strem M.D."/>
            <person name="Melnick R.L."/>
            <person name="Guiltinan M.J."/>
            <person name="Tyler B.M."/>
            <person name="Meinhardt L.W."/>
            <person name="Bailey B.A."/>
        </authorList>
    </citation>
    <scope>NUCLEOTIDE SEQUENCE [LARGE SCALE GENOMIC DNA]</scope>
    <source>
        <strain evidence="3">zdho120</strain>
    </source>
</reference>
<dbReference type="Gene3D" id="2.170.270.10">
    <property type="entry name" value="SET domain"/>
    <property type="match status" value="1"/>
</dbReference>
<feature type="domain" description="SET" evidence="1">
    <location>
        <begin position="128"/>
        <end position="235"/>
    </location>
</feature>
<dbReference type="STRING" id="4795.A0A225WTZ4"/>
<comment type="caution">
    <text evidence="2">The sequence shown here is derived from an EMBL/GenBank/DDBJ whole genome shotgun (WGS) entry which is preliminary data.</text>
</comment>
<dbReference type="CDD" id="cd08161">
    <property type="entry name" value="SET"/>
    <property type="match status" value="1"/>
</dbReference>